<organism evidence="2 3">
    <name type="scientific">Acer negundo</name>
    <name type="common">Box elder</name>
    <dbReference type="NCBI Taxonomy" id="4023"/>
    <lineage>
        <taxon>Eukaryota</taxon>
        <taxon>Viridiplantae</taxon>
        <taxon>Streptophyta</taxon>
        <taxon>Embryophyta</taxon>
        <taxon>Tracheophyta</taxon>
        <taxon>Spermatophyta</taxon>
        <taxon>Magnoliopsida</taxon>
        <taxon>eudicotyledons</taxon>
        <taxon>Gunneridae</taxon>
        <taxon>Pentapetalae</taxon>
        <taxon>rosids</taxon>
        <taxon>malvids</taxon>
        <taxon>Sapindales</taxon>
        <taxon>Sapindaceae</taxon>
        <taxon>Hippocastanoideae</taxon>
        <taxon>Acereae</taxon>
        <taxon>Acer</taxon>
    </lineage>
</organism>
<keyword evidence="3" id="KW-1185">Reference proteome</keyword>
<name>A0AAD5NW96_ACENE</name>
<reference evidence="2" key="1">
    <citation type="journal article" date="2022" name="Plant J.">
        <title>Strategies of tolerance reflected in two North American maple genomes.</title>
        <authorList>
            <person name="McEvoy S.L."/>
            <person name="Sezen U.U."/>
            <person name="Trouern-Trend A."/>
            <person name="McMahon S.M."/>
            <person name="Schaberg P.G."/>
            <person name="Yang J."/>
            <person name="Wegrzyn J.L."/>
            <person name="Swenson N.G."/>
        </authorList>
    </citation>
    <scope>NUCLEOTIDE SEQUENCE</scope>
    <source>
        <strain evidence="2">91603</strain>
    </source>
</reference>
<sequence>MSETAYFASRNRTLIDSDHVAFGYCYASYSWLLGRQLKNYSFEFRLSEKSPNCRLKSCGVCPIYFQDPDTDDSDEAGTSGSGFCGEEMEPHPKENENLQTEAGARSHPYKRMEWISGVVATLGRANPLQTMVDLRRARQGRFGMPDARYQ</sequence>
<protein>
    <submittedName>
        <fullName evidence="2">Uncharacterized protein</fullName>
    </submittedName>
</protein>
<feature type="region of interest" description="Disordered" evidence="1">
    <location>
        <begin position="68"/>
        <end position="105"/>
    </location>
</feature>
<accession>A0AAD5NW96</accession>
<evidence type="ECO:0000313" key="2">
    <source>
        <dbReference type="EMBL" id="KAI9186751.1"/>
    </source>
</evidence>
<dbReference type="Proteomes" id="UP001064489">
    <property type="component" value="Chromosome 3"/>
</dbReference>
<dbReference type="AlphaFoldDB" id="A0AAD5NW96"/>
<evidence type="ECO:0000313" key="3">
    <source>
        <dbReference type="Proteomes" id="UP001064489"/>
    </source>
</evidence>
<evidence type="ECO:0000256" key="1">
    <source>
        <dbReference type="SAM" id="MobiDB-lite"/>
    </source>
</evidence>
<comment type="caution">
    <text evidence="2">The sequence shown here is derived from an EMBL/GenBank/DDBJ whole genome shotgun (WGS) entry which is preliminary data.</text>
</comment>
<dbReference type="EMBL" id="JAJSOW010000100">
    <property type="protein sequence ID" value="KAI9186751.1"/>
    <property type="molecule type" value="Genomic_DNA"/>
</dbReference>
<gene>
    <name evidence="2" type="ORF">LWI28_020467</name>
</gene>
<proteinExistence type="predicted"/>
<reference evidence="2" key="2">
    <citation type="submission" date="2023-02" db="EMBL/GenBank/DDBJ databases">
        <authorList>
            <person name="Swenson N.G."/>
            <person name="Wegrzyn J.L."/>
            <person name="Mcevoy S.L."/>
        </authorList>
    </citation>
    <scope>NUCLEOTIDE SEQUENCE</scope>
    <source>
        <strain evidence="2">91603</strain>
        <tissue evidence="2">Leaf</tissue>
    </source>
</reference>